<proteinExistence type="inferred from homology"/>
<evidence type="ECO:0000313" key="11">
    <source>
        <dbReference type="Proteomes" id="UP001307889"/>
    </source>
</evidence>
<dbReference type="PANTHER" id="PTHR46164:SF3">
    <property type="entry name" value="ATF6, ISOFORM C"/>
    <property type="match status" value="1"/>
</dbReference>
<comment type="subcellular location">
    <subcellularLocation>
        <location evidence="1">Membrane</location>
        <topology evidence="1">Single-pass membrane protein</topology>
    </subcellularLocation>
</comment>
<keyword evidence="4" id="KW-0238">DNA-binding</keyword>
<dbReference type="PROSITE" id="PS50217">
    <property type="entry name" value="BZIP"/>
    <property type="match status" value="1"/>
</dbReference>
<evidence type="ECO:0000256" key="3">
    <source>
        <dbReference type="ARBA" id="ARBA00023015"/>
    </source>
</evidence>
<feature type="compositionally biased region" description="Basic and acidic residues" evidence="8">
    <location>
        <begin position="85"/>
        <end position="98"/>
    </location>
</feature>
<dbReference type="SMART" id="SM00338">
    <property type="entry name" value="BRLZ"/>
    <property type="match status" value="1"/>
</dbReference>
<sequence length="632" mass="71325">MPSESSFELPQEKLMNGLEMDVKNEDFLDDFNDLDMFLTDDTSDDYLLQSRLNYSNPFFDSIFQNDAIGDVAWPDSLGETNDAVEIKSEPSSRGDSPRSHSSLDSNFSDQKFELETPPVSPPVLDQPKNLQPQAQDIPRIQIVQQSGIFPVPKKATILTIDKNNIKIIKASKGGFKLVGKQPSILPKEVQNVNCVNAKLLSSERSLLIPEKTAPHPITPKPVVIASNATVNLTVPDIRNARIASSPSVASNISKECDQPQLNDFKLKALKRQQRMIRNRESACLSRKKKKEHVTQLESTVTSLEEENSRLRVENYGLKARIKEMESNCCCGESSRKRPYLNTNLRKTTAVLAVVFMVSINIGSLGIISRDVRHTSELNANPSPGSGSRPRVGRSLLWVTPENINTTRASMQGPMCPLRINQTESIRLEKELRRWIAVGEKRGRYSNASAAFRPKPSLRQLILDNNIPLNRPFKAQKLRNSVSALDFYKAPFPGALPRRDDTFYVFSFSSDHLLVPAVAHNNTLRPKMSFIIPAVPLNDTVIKNGSVPMMQIDCEVLATRSIQFTEKDFKLFKPQEETRAKNINQTAQVKMDTGSSYKPYFIHRRRFRPSQEYYDSFELNANKLYRAPRAEFP</sequence>
<keyword evidence="3" id="KW-0805">Transcription regulation</keyword>
<dbReference type="SUPFAM" id="SSF57959">
    <property type="entry name" value="Leucine zipper domain"/>
    <property type="match status" value="1"/>
</dbReference>
<dbReference type="PANTHER" id="PTHR46164">
    <property type="entry name" value="ATF6, ISOFORM C"/>
    <property type="match status" value="1"/>
</dbReference>
<evidence type="ECO:0000256" key="8">
    <source>
        <dbReference type="SAM" id="MobiDB-lite"/>
    </source>
</evidence>
<protein>
    <submittedName>
        <fullName evidence="10">Activating transcription factor 6</fullName>
    </submittedName>
</protein>
<comment type="similarity">
    <text evidence="2">Belongs to the bZIP family. ATF subfamily.</text>
</comment>
<feature type="region of interest" description="Disordered" evidence="8">
    <location>
        <begin position="85"/>
        <end position="106"/>
    </location>
</feature>
<dbReference type="Proteomes" id="UP001307889">
    <property type="component" value="Chromosome 10"/>
</dbReference>
<feature type="coiled-coil region" evidence="7">
    <location>
        <begin position="286"/>
        <end position="313"/>
    </location>
</feature>
<dbReference type="EMBL" id="AP028918">
    <property type="protein sequence ID" value="BES99614.1"/>
    <property type="molecule type" value="Genomic_DNA"/>
</dbReference>
<evidence type="ECO:0000256" key="6">
    <source>
        <dbReference type="ARBA" id="ARBA00023242"/>
    </source>
</evidence>
<keyword evidence="7" id="KW-0175">Coiled coil</keyword>
<keyword evidence="5" id="KW-0804">Transcription</keyword>
<evidence type="ECO:0000256" key="4">
    <source>
        <dbReference type="ARBA" id="ARBA00023125"/>
    </source>
</evidence>
<dbReference type="Gene3D" id="1.20.5.170">
    <property type="match status" value="1"/>
</dbReference>
<evidence type="ECO:0000256" key="2">
    <source>
        <dbReference type="ARBA" id="ARBA00009050"/>
    </source>
</evidence>
<dbReference type="InterPro" id="IPR004827">
    <property type="entry name" value="bZIP"/>
</dbReference>
<evidence type="ECO:0000256" key="7">
    <source>
        <dbReference type="SAM" id="Coils"/>
    </source>
</evidence>
<evidence type="ECO:0000256" key="1">
    <source>
        <dbReference type="ARBA" id="ARBA00004167"/>
    </source>
</evidence>
<dbReference type="InterPro" id="IPR051882">
    <property type="entry name" value="ATF_bZIP_TF"/>
</dbReference>
<name>A0ABN7B7K6_9HEMI</name>
<accession>A0ABN7B7K6</accession>
<evidence type="ECO:0000313" key="10">
    <source>
        <dbReference type="EMBL" id="BES99614.1"/>
    </source>
</evidence>
<gene>
    <name evidence="10" type="ORF">NTJ_12431</name>
</gene>
<evidence type="ECO:0000259" key="9">
    <source>
        <dbReference type="PROSITE" id="PS50217"/>
    </source>
</evidence>
<keyword evidence="11" id="KW-1185">Reference proteome</keyword>
<dbReference type="InterPro" id="IPR046347">
    <property type="entry name" value="bZIP_sf"/>
</dbReference>
<keyword evidence="6" id="KW-0539">Nucleus</keyword>
<evidence type="ECO:0000256" key="5">
    <source>
        <dbReference type="ARBA" id="ARBA00023163"/>
    </source>
</evidence>
<feature type="domain" description="BZIP" evidence="9">
    <location>
        <begin position="268"/>
        <end position="326"/>
    </location>
</feature>
<reference evidence="10 11" key="1">
    <citation type="submission" date="2023-09" db="EMBL/GenBank/DDBJ databases">
        <title>Nesidiocoris tenuis whole genome shotgun sequence.</title>
        <authorList>
            <person name="Shibata T."/>
            <person name="Shimoda M."/>
            <person name="Kobayashi T."/>
            <person name="Uehara T."/>
        </authorList>
    </citation>
    <scope>NUCLEOTIDE SEQUENCE [LARGE SCALE GENOMIC DNA]</scope>
    <source>
        <strain evidence="10 11">Japan</strain>
    </source>
</reference>
<dbReference type="Pfam" id="PF00170">
    <property type="entry name" value="bZIP_1"/>
    <property type="match status" value="1"/>
</dbReference>
<organism evidence="10 11">
    <name type="scientific">Nesidiocoris tenuis</name>
    <dbReference type="NCBI Taxonomy" id="355587"/>
    <lineage>
        <taxon>Eukaryota</taxon>
        <taxon>Metazoa</taxon>
        <taxon>Ecdysozoa</taxon>
        <taxon>Arthropoda</taxon>
        <taxon>Hexapoda</taxon>
        <taxon>Insecta</taxon>
        <taxon>Pterygota</taxon>
        <taxon>Neoptera</taxon>
        <taxon>Paraneoptera</taxon>
        <taxon>Hemiptera</taxon>
        <taxon>Heteroptera</taxon>
        <taxon>Panheteroptera</taxon>
        <taxon>Cimicomorpha</taxon>
        <taxon>Miridae</taxon>
        <taxon>Dicyphina</taxon>
        <taxon>Nesidiocoris</taxon>
    </lineage>
</organism>